<feature type="transmembrane region" description="Helical" evidence="6">
    <location>
        <begin position="192"/>
        <end position="212"/>
    </location>
</feature>
<protein>
    <submittedName>
        <fullName evidence="8">Cytochrome c oxidase assembly protein</fullName>
    </submittedName>
</protein>
<evidence type="ECO:0000256" key="5">
    <source>
        <dbReference type="ARBA" id="ARBA00023136"/>
    </source>
</evidence>
<comment type="caution">
    <text evidence="8">The sequence shown here is derived from an EMBL/GenBank/DDBJ whole genome shotgun (WGS) entry which is preliminary data.</text>
</comment>
<feature type="transmembrane region" description="Helical" evidence="6">
    <location>
        <begin position="446"/>
        <end position="470"/>
    </location>
</feature>
<dbReference type="InterPro" id="IPR032694">
    <property type="entry name" value="CopC/D"/>
</dbReference>
<evidence type="ECO:0000256" key="2">
    <source>
        <dbReference type="ARBA" id="ARBA00022475"/>
    </source>
</evidence>
<evidence type="ECO:0000256" key="1">
    <source>
        <dbReference type="ARBA" id="ARBA00004651"/>
    </source>
</evidence>
<evidence type="ECO:0000256" key="4">
    <source>
        <dbReference type="ARBA" id="ARBA00022989"/>
    </source>
</evidence>
<feature type="transmembrane region" description="Helical" evidence="6">
    <location>
        <begin position="482"/>
        <end position="503"/>
    </location>
</feature>
<dbReference type="InterPro" id="IPR008457">
    <property type="entry name" value="Cu-R_CopD_dom"/>
</dbReference>
<dbReference type="RefSeq" id="WP_310547340.1">
    <property type="nucleotide sequence ID" value="NZ_JAVKGR010000001.1"/>
</dbReference>
<dbReference type="EMBL" id="JAVKGR010000001">
    <property type="protein sequence ID" value="MDR8018363.1"/>
    <property type="molecule type" value="Genomic_DNA"/>
</dbReference>
<evidence type="ECO:0000256" key="6">
    <source>
        <dbReference type="SAM" id="Phobius"/>
    </source>
</evidence>
<feature type="transmembrane region" description="Helical" evidence="6">
    <location>
        <begin position="564"/>
        <end position="582"/>
    </location>
</feature>
<gene>
    <name evidence="8" type="ORF">RIL96_02115</name>
</gene>
<name>A0ABU2DPC1_9MICC</name>
<dbReference type="Pfam" id="PF05425">
    <property type="entry name" value="CopD"/>
    <property type="match status" value="1"/>
</dbReference>
<feature type="transmembrane region" description="Helical" evidence="6">
    <location>
        <begin position="20"/>
        <end position="41"/>
    </location>
</feature>
<feature type="transmembrane region" description="Helical" evidence="6">
    <location>
        <begin position="224"/>
        <end position="244"/>
    </location>
</feature>
<feature type="transmembrane region" description="Helical" evidence="6">
    <location>
        <begin position="533"/>
        <end position="558"/>
    </location>
</feature>
<keyword evidence="4 6" id="KW-1133">Transmembrane helix</keyword>
<dbReference type="Pfam" id="PF09678">
    <property type="entry name" value="Caa3_CtaG"/>
    <property type="match status" value="1"/>
</dbReference>
<dbReference type="PANTHER" id="PTHR34820">
    <property type="entry name" value="INNER MEMBRANE PROTEIN YEBZ"/>
    <property type="match status" value="1"/>
</dbReference>
<reference evidence="8 9" key="1">
    <citation type="submission" date="2023-09" db="EMBL/GenBank/DDBJ databases">
        <title>Description of three actinobacteria isolated from air of manufacturing shop in a pharmaceutical factory.</title>
        <authorList>
            <person name="Zhang D.-F."/>
        </authorList>
    </citation>
    <scope>NUCLEOTIDE SEQUENCE [LARGE SCALE GENOMIC DNA]</scope>
    <source>
        <strain evidence="8 9">LY-0111</strain>
    </source>
</reference>
<feature type="transmembrane region" description="Helical" evidence="6">
    <location>
        <begin position="304"/>
        <end position="325"/>
    </location>
</feature>
<accession>A0ABU2DPC1</accession>
<dbReference type="Proteomes" id="UP001251870">
    <property type="component" value="Unassembled WGS sequence"/>
</dbReference>
<dbReference type="InterPro" id="IPR019108">
    <property type="entry name" value="Caa3_assmbl_CtaG-rel"/>
</dbReference>
<keyword evidence="2" id="KW-1003">Cell membrane</keyword>
<evidence type="ECO:0000256" key="3">
    <source>
        <dbReference type="ARBA" id="ARBA00022692"/>
    </source>
</evidence>
<organism evidence="8 9">
    <name type="scientific">Nesterenkonia aerolata</name>
    <dbReference type="NCBI Taxonomy" id="3074079"/>
    <lineage>
        <taxon>Bacteria</taxon>
        <taxon>Bacillati</taxon>
        <taxon>Actinomycetota</taxon>
        <taxon>Actinomycetes</taxon>
        <taxon>Micrococcales</taxon>
        <taxon>Micrococcaceae</taxon>
        <taxon>Nesterenkonia</taxon>
    </lineage>
</organism>
<evidence type="ECO:0000313" key="8">
    <source>
        <dbReference type="EMBL" id="MDR8018363.1"/>
    </source>
</evidence>
<keyword evidence="3 6" id="KW-0812">Transmembrane</keyword>
<feature type="domain" description="Copper resistance protein D" evidence="7">
    <location>
        <begin position="267"/>
        <end position="371"/>
    </location>
</feature>
<feature type="transmembrane region" description="Helical" evidence="6">
    <location>
        <begin position="646"/>
        <end position="666"/>
    </location>
</feature>
<feature type="transmembrane region" description="Helical" evidence="6">
    <location>
        <begin position="271"/>
        <end position="292"/>
    </location>
</feature>
<feature type="transmembrane region" description="Helical" evidence="6">
    <location>
        <begin position="61"/>
        <end position="83"/>
    </location>
</feature>
<feature type="transmembrane region" description="Helical" evidence="6">
    <location>
        <begin position="167"/>
        <end position="185"/>
    </location>
</feature>
<evidence type="ECO:0000313" key="9">
    <source>
        <dbReference type="Proteomes" id="UP001251870"/>
    </source>
</evidence>
<keyword evidence="5 6" id="KW-0472">Membrane</keyword>
<evidence type="ECO:0000259" key="7">
    <source>
        <dbReference type="Pfam" id="PF05425"/>
    </source>
</evidence>
<sequence length="706" mass="76164">MTRTRPADSAQASAAPLWTAAALAAGLVALIVAGALSGLGTADQISDPGAVTRWGLPVARFTHHLAMAVAVSAALLAAVAVPHGRGDKRRRRRSRTHDADAAEAPDQHPLYLKALQIAGASAVVWTLAALAVLVLSYSALAGQPLSPDEGFTQGLVGFVASIPTGQAWAAMVVISAVFTTLIVAVRAPGGVFVLSLFGLTGIIPMALVGHSASGDDHTAAVNSLALHLLGMIVWVGGLIVLALLSPEIRRQAAAATTAAESRLVGMVLSRYSTIAGLAIAVVAGSGVVNAALRIEAWSQLVTTAYGTLILLKAFATLALGMIGWMHRSWIIPRLTADDPGPGYRRITGLLWQLVLVEAAVMSAVVALSAILGRTSPPVSEDLPPDATPARILTGYDLPPAPELSTYFTLWRPDWLWIALCVFLAAWYLYATVQVRRRGIRWPIMRAVSWLFGLLGLFWVTSGGPAVYGVVLFSGHMIQHMTLTMVIPIFLVMAAPVTLALRFLPVRADASRGAREWILWLVHSRWSKIVTHPLFAAANFAGSILLFYFTPIFGLALRYHIGHELMMVHFLLTGYIFALVLIGDDPLPKRPAYPIRLLMLLATMAFHAFTAIALTNMEVLIEASWFGNMGHDYGFSAVEDQRSGSEMMWGLGEIPAMLMAVIAAIQWSRDDTREMRRTDREAERTGDAELHEYNEMFAQMAERDSRR</sequence>
<comment type="subcellular location">
    <subcellularLocation>
        <location evidence="1">Cell membrane</location>
        <topology evidence="1">Multi-pass membrane protein</topology>
    </subcellularLocation>
</comment>
<keyword evidence="9" id="KW-1185">Reference proteome</keyword>
<proteinExistence type="predicted"/>
<feature type="transmembrane region" description="Helical" evidence="6">
    <location>
        <begin position="346"/>
        <end position="371"/>
    </location>
</feature>
<feature type="transmembrane region" description="Helical" evidence="6">
    <location>
        <begin position="594"/>
        <end position="614"/>
    </location>
</feature>
<feature type="transmembrane region" description="Helical" evidence="6">
    <location>
        <begin position="117"/>
        <end position="140"/>
    </location>
</feature>
<feature type="transmembrane region" description="Helical" evidence="6">
    <location>
        <begin position="414"/>
        <end position="434"/>
    </location>
</feature>
<dbReference type="PANTHER" id="PTHR34820:SF4">
    <property type="entry name" value="INNER MEMBRANE PROTEIN YEBZ"/>
    <property type="match status" value="1"/>
</dbReference>